<evidence type="ECO:0000256" key="1">
    <source>
        <dbReference type="ARBA" id="ARBA00009919"/>
    </source>
</evidence>
<dbReference type="CDD" id="cd00757">
    <property type="entry name" value="ThiF_MoeB_HesA_family"/>
    <property type="match status" value="1"/>
</dbReference>
<comment type="caution">
    <text evidence="3">The sequence shown here is derived from an EMBL/GenBank/DDBJ whole genome shotgun (WGS) entry which is preliminary data.</text>
</comment>
<dbReference type="InterPro" id="IPR000594">
    <property type="entry name" value="ThiF_NAD_FAD-bd"/>
</dbReference>
<name>A0A2U3B4N0_9VIBR</name>
<dbReference type="Pfam" id="PF00899">
    <property type="entry name" value="ThiF"/>
    <property type="match status" value="1"/>
</dbReference>
<dbReference type="GO" id="GO:0008146">
    <property type="term" value="F:sulfotransferase activity"/>
    <property type="evidence" value="ECO:0007669"/>
    <property type="project" value="TreeGrafter"/>
</dbReference>
<dbReference type="SUPFAM" id="SSF69572">
    <property type="entry name" value="Activating enzymes of the ubiquitin-like proteins"/>
    <property type="match status" value="1"/>
</dbReference>
<dbReference type="GO" id="GO:0005829">
    <property type="term" value="C:cytosol"/>
    <property type="evidence" value="ECO:0007669"/>
    <property type="project" value="TreeGrafter"/>
</dbReference>
<keyword evidence="3" id="KW-0548">Nucleotidyltransferase</keyword>
<evidence type="ECO:0000313" key="4">
    <source>
        <dbReference type="Proteomes" id="UP000245362"/>
    </source>
</evidence>
<dbReference type="RefSeq" id="WP_109321282.1">
    <property type="nucleotide sequence ID" value="NZ_QFWT01000016.1"/>
</dbReference>
<gene>
    <name evidence="3" type="ORF">DI392_19060</name>
</gene>
<organism evidence="3 4">
    <name type="scientific">Vibrio albus</name>
    <dbReference type="NCBI Taxonomy" id="2200953"/>
    <lineage>
        <taxon>Bacteria</taxon>
        <taxon>Pseudomonadati</taxon>
        <taxon>Pseudomonadota</taxon>
        <taxon>Gammaproteobacteria</taxon>
        <taxon>Vibrionales</taxon>
        <taxon>Vibrionaceae</taxon>
        <taxon>Vibrio</taxon>
    </lineage>
</organism>
<accession>A0A2U3B4N0</accession>
<dbReference type="Gene3D" id="3.40.50.720">
    <property type="entry name" value="NAD(P)-binding Rossmann-like Domain"/>
    <property type="match status" value="1"/>
</dbReference>
<dbReference type="Proteomes" id="UP000245362">
    <property type="component" value="Unassembled WGS sequence"/>
</dbReference>
<dbReference type="GO" id="GO:0016779">
    <property type="term" value="F:nucleotidyltransferase activity"/>
    <property type="evidence" value="ECO:0007669"/>
    <property type="project" value="UniProtKB-KW"/>
</dbReference>
<dbReference type="AlphaFoldDB" id="A0A2U3B4N0"/>
<reference evidence="3 4" key="1">
    <citation type="submission" date="2018-05" db="EMBL/GenBank/DDBJ databases">
        <title>Vibrio limimaris sp. nov., isolated from marine sediment.</title>
        <authorList>
            <person name="Li C.-M."/>
        </authorList>
    </citation>
    <scope>NUCLEOTIDE SEQUENCE [LARGE SCALE GENOMIC DNA]</scope>
    <source>
        <strain evidence="3 4">E4404</strain>
    </source>
</reference>
<dbReference type="PANTHER" id="PTHR10953">
    <property type="entry name" value="UBIQUITIN-ACTIVATING ENZYME E1"/>
    <property type="match status" value="1"/>
</dbReference>
<evidence type="ECO:0000313" key="3">
    <source>
        <dbReference type="EMBL" id="PWI31746.1"/>
    </source>
</evidence>
<dbReference type="FunFam" id="3.40.50.720:FF:000080">
    <property type="entry name" value="Thiazole biosynthesis adenylyltransferase ThiF"/>
    <property type="match status" value="1"/>
</dbReference>
<dbReference type="GO" id="GO:0008641">
    <property type="term" value="F:ubiquitin-like modifier activating enzyme activity"/>
    <property type="evidence" value="ECO:0007669"/>
    <property type="project" value="InterPro"/>
</dbReference>
<keyword evidence="3" id="KW-0808">Transferase</keyword>
<keyword evidence="4" id="KW-1185">Reference proteome</keyword>
<proteinExistence type="inferred from homology"/>
<dbReference type="OrthoDB" id="9804286at2"/>
<dbReference type="GO" id="GO:0004792">
    <property type="term" value="F:thiosulfate-cyanide sulfurtransferase activity"/>
    <property type="evidence" value="ECO:0007669"/>
    <property type="project" value="TreeGrafter"/>
</dbReference>
<comment type="similarity">
    <text evidence="1">Belongs to the HesA/MoeB/ThiF family.</text>
</comment>
<dbReference type="InterPro" id="IPR045886">
    <property type="entry name" value="ThiF/MoeB/HesA"/>
</dbReference>
<dbReference type="InterPro" id="IPR035985">
    <property type="entry name" value="Ubiquitin-activating_enz"/>
</dbReference>
<evidence type="ECO:0000259" key="2">
    <source>
        <dbReference type="Pfam" id="PF00899"/>
    </source>
</evidence>
<dbReference type="EMBL" id="QFWT01000016">
    <property type="protein sequence ID" value="PWI31746.1"/>
    <property type="molecule type" value="Genomic_DNA"/>
</dbReference>
<sequence>MAEEERLSDQEFLRYQRQISLQDIGEEGQLKLKNASVLIVGCGGLGNVAALYLAAAGVGKLLLADGDVVEDSNLQRQVAYREFDCGTQKAVALLNQINELNAEVDVEINCHYLKGSQFQNVAEDVDLVLDCCDNFATRQEVNRACRELRLPLISGSAIGWKGQLVSFAFHKYLSPCYHCLYPFKHNDTQANCLQGGIVGPVAGMIGTAQALQAITYFTQSKSLSWSVLHVFDALTFEWQALHLMQDDECLVCGSNKENSHLDQGEEVYAHLAQ</sequence>
<dbReference type="PANTHER" id="PTHR10953:SF240">
    <property type="entry name" value="SULFUR CARRIER PROTEIN THIS ADENYLYLTRANSFERASE"/>
    <property type="match status" value="1"/>
</dbReference>
<protein>
    <submittedName>
        <fullName evidence="3">Molybdopterin-synthase adenylyltransferase MoeB</fullName>
    </submittedName>
</protein>
<feature type="domain" description="THIF-type NAD/FAD binding fold" evidence="2">
    <location>
        <begin position="15"/>
        <end position="250"/>
    </location>
</feature>